<evidence type="ECO:0000256" key="6">
    <source>
        <dbReference type="ARBA" id="ARBA00023136"/>
    </source>
</evidence>
<evidence type="ECO:0000313" key="14">
    <source>
        <dbReference type="RefSeq" id="XP_013418308.1"/>
    </source>
</evidence>
<accession>A0A1S3K789</accession>
<dbReference type="GO" id="GO:0005783">
    <property type="term" value="C:endoplasmic reticulum"/>
    <property type="evidence" value="ECO:0007669"/>
    <property type="project" value="TreeGrafter"/>
</dbReference>
<dbReference type="GO" id="GO:0016055">
    <property type="term" value="P:Wnt signaling pathway"/>
    <property type="evidence" value="ECO:0007669"/>
    <property type="project" value="UniProtKB-KW"/>
</dbReference>
<evidence type="ECO:0000256" key="10">
    <source>
        <dbReference type="ARBA" id="ARBA00040371"/>
    </source>
</evidence>
<evidence type="ECO:0000256" key="5">
    <source>
        <dbReference type="ARBA" id="ARBA00022989"/>
    </source>
</evidence>
<evidence type="ECO:0000313" key="16">
    <source>
        <dbReference type="RefSeq" id="XP_013418310.1"/>
    </source>
</evidence>
<dbReference type="KEGG" id="lak:106179299"/>
<keyword evidence="4 12" id="KW-0812">Transmembrane</keyword>
<evidence type="ECO:0000256" key="9">
    <source>
        <dbReference type="ARBA" id="ARBA00038867"/>
    </source>
</evidence>
<dbReference type="STRING" id="7574.A0A1S3K789"/>
<dbReference type="RefSeq" id="XP_013418309.1">
    <property type="nucleotide sequence ID" value="XM_013562855.1"/>
</dbReference>
<dbReference type="GeneID" id="106179299"/>
<dbReference type="GO" id="GO:0016020">
    <property type="term" value="C:membrane"/>
    <property type="evidence" value="ECO:0007669"/>
    <property type="project" value="UniProtKB-SubCell"/>
</dbReference>
<evidence type="ECO:0000256" key="1">
    <source>
        <dbReference type="ARBA" id="ARBA00004141"/>
    </source>
</evidence>
<dbReference type="PANTHER" id="PTHR13906:SF12">
    <property type="entry name" value="PROTEIN-SERINE O-PALMITOLEOYLTRANSFERASE PORCUPINE"/>
    <property type="match status" value="1"/>
</dbReference>
<dbReference type="InterPro" id="IPR049941">
    <property type="entry name" value="LPLAT_7/PORCN-like"/>
</dbReference>
<comment type="similarity">
    <text evidence="8">Belongs to the membrane-bound acyltransferase family. Porcupine subfamily.</text>
</comment>
<comment type="subcellular location">
    <subcellularLocation>
        <location evidence="1">Membrane</location>
        <topology evidence="1">Multi-pass membrane protein</topology>
    </subcellularLocation>
</comment>
<keyword evidence="3" id="KW-0879">Wnt signaling pathway</keyword>
<keyword evidence="7" id="KW-0012">Acyltransferase</keyword>
<proteinExistence type="inferred from homology"/>
<evidence type="ECO:0000256" key="7">
    <source>
        <dbReference type="ARBA" id="ARBA00023315"/>
    </source>
</evidence>
<feature type="transmembrane region" description="Helical" evidence="12">
    <location>
        <begin position="152"/>
        <end position="173"/>
    </location>
</feature>
<evidence type="ECO:0000256" key="4">
    <source>
        <dbReference type="ARBA" id="ARBA00022692"/>
    </source>
</evidence>
<evidence type="ECO:0000256" key="2">
    <source>
        <dbReference type="ARBA" id="ARBA00022679"/>
    </source>
</evidence>
<gene>
    <name evidence="14 15 16" type="primary">LOC106179299</name>
</gene>
<feature type="transmembrane region" description="Helical" evidence="12">
    <location>
        <begin position="63"/>
        <end position="83"/>
    </location>
</feature>
<dbReference type="OMA" id="WRQRSDW"/>
<sequence length="499" mass="57330">MDMMYDTFDDMEGDGYDVMYPDDMADMEAWMAEHGEDYFDTQAEQLATRAPLWEYLPSCGSETLMQTLVYVYPLLGLCFLFNMCCRLQQTSRNGENEEEGVTIPREVAHMTSVLTGLVACHIFFQSLFLYLVLLLLLAYTLLLLVHRVSPGYCGLVVSSVTVMYIITCELFLVETEKWHKIRGAQMVLSMKIISVAFDVDTGHLGVPRVWEFAGYCLHVGTVIFGPWVPYKQYNALFLKQDEGRGIFSWLLKMFFSLVLSLFCLFWSTCCLHWLILEHFHKWFVAYRDAQSYRFSHYFISYLSEVTATMTGMTGTVSNGDSQWDFAVARPCHIEVPRSLVEVVTHWNLPMHYWLKTYVFKTARPLGNFTAILLTYAASSVLHGLNFQLAAVLFSLGFYSYVEYVFRGKLARIFSACIKAKKCKPECEHTYKASHPYVISTNLVFASLALAHLTYLGLMFDSSDQEETGYTMQHTLRKWSNLGFVSHWVALGTFIFHLLI</sequence>
<protein>
    <recommendedName>
        <fullName evidence="10">Protein-serine O-palmitoleoyltransferase porcupine</fullName>
        <ecNumber evidence="9">2.3.1.250</ecNumber>
    </recommendedName>
</protein>
<dbReference type="GO" id="GO:0030258">
    <property type="term" value="P:lipid modification"/>
    <property type="evidence" value="ECO:0007669"/>
    <property type="project" value="TreeGrafter"/>
</dbReference>
<feature type="transmembrane region" description="Helical" evidence="12">
    <location>
        <begin position="436"/>
        <end position="458"/>
    </location>
</feature>
<dbReference type="EC" id="2.3.1.250" evidence="9"/>
<dbReference type="Proteomes" id="UP000085678">
    <property type="component" value="Unplaced"/>
</dbReference>
<dbReference type="GO" id="GO:0017147">
    <property type="term" value="F:Wnt-protein binding"/>
    <property type="evidence" value="ECO:0007669"/>
    <property type="project" value="TreeGrafter"/>
</dbReference>
<feature type="transmembrane region" description="Helical" evidence="12">
    <location>
        <begin position="250"/>
        <end position="276"/>
    </location>
</feature>
<dbReference type="Pfam" id="PF03062">
    <property type="entry name" value="MBOAT"/>
    <property type="match status" value="1"/>
</dbReference>
<dbReference type="GO" id="GO:1990698">
    <property type="term" value="F:palmitoleoyltransferase activity"/>
    <property type="evidence" value="ECO:0007669"/>
    <property type="project" value="UniProtKB-EC"/>
</dbReference>
<keyword evidence="2" id="KW-0808">Transferase</keyword>
<name>A0A1S3K789_LINAN</name>
<dbReference type="GO" id="GO:0061355">
    <property type="term" value="P:Wnt protein secretion"/>
    <property type="evidence" value="ECO:0007669"/>
    <property type="project" value="TreeGrafter"/>
</dbReference>
<organism evidence="13 15">
    <name type="scientific">Lingula anatina</name>
    <name type="common">Brachiopod</name>
    <name type="synonym">Lingula unguis</name>
    <dbReference type="NCBI Taxonomy" id="7574"/>
    <lineage>
        <taxon>Eukaryota</taxon>
        <taxon>Metazoa</taxon>
        <taxon>Spiralia</taxon>
        <taxon>Lophotrochozoa</taxon>
        <taxon>Brachiopoda</taxon>
        <taxon>Linguliformea</taxon>
        <taxon>Lingulata</taxon>
        <taxon>Lingulida</taxon>
        <taxon>Linguloidea</taxon>
        <taxon>Lingulidae</taxon>
        <taxon>Lingula</taxon>
    </lineage>
</organism>
<dbReference type="RefSeq" id="XP_013418308.1">
    <property type="nucleotide sequence ID" value="XM_013562854.1"/>
</dbReference>
<keyword evidence="13" id="KW-1185">Reference proteome</keyword>
<reference evidence="14 15" key="1">
    <citation type="submission" date="2025-04" db="UniProtKB">
        <authorList>
            <consortium name="RefSeq"/>
        </authorList>
    </citation>
    <scope>IDENTIFICATION</scope>
    <source>
        <tissue evidence="14 15">Gonads</tissue>
    </source>
</reference>
<evidence type="ECO:0000313" key="13">
    <source>
        <dbReference type="Proteomes" id="UP000085678"/>
    </source>
</evidence>
<feature type="transmembrane region" description="Helical" evidence="12">
    <location>
        <begin position="388"/>
        <end position="405"/>
    </location>
</feature>
<comment type="catalytic activity">
    <reaction evidence="11">
        <text>[Wnt protein]-L-serine + (9Z)-hexadecenoyl-CoA = [Wnt protein]-O-(9Z)-hexadecenoyl-L-serine + CoA</text>
        <dbReference type="Rhea" id="RHEA:45336"/>
        <dbReference type="Rhea" id="RHEA-COMP:11170"/>
        <dbReference type="Rhea" id="RHEA-COMP:11171"/>
        <dbReference type="ChEBI" id="CHEBI:29999"/>
        <dbReference type="ChEBI" id="CHEBI:57287"/>
        <dbReference type="ChEBI" id="CHEBI:61540"/>
        <dbReference type="ChEBI" id="CHEBI:85189"/>
        <dbReference type="EC" id="2.3.1.250"/>
    </reaction>
</comment>
<dbReference type="AlphaFoldDB" id="A0A1S3K789"/>
<keyword evidence="5 12" id="KW-1133">Transmembrane helix</keyword>
<feature type="transmembrane region" description="Helical" evidence="12">
    <location>
        <begin position="478"/>
        <end position="498"/>
    </location>
</feature>
<evidence type="ECO:0000313" key="15">
    <source>
        <dbReference type="RefSeq" id="XP_013418309.1"/>
    </source>
</evidence>
<evidence type="ECO:0000256" key="8">
    <source>
        <dbReference type="ARBA" id="ARBA00038269"/>
    </source>
</evidence>
<keyword evidence="6 12" id="KW-0472">Membrane</keyword>
<evidence type="ECO:0000256" key="12">
    <source>
        <dbReference type="SAM" id="Phobius"/>
    </source>
</evidence>
<dbReference type="PANTHER" id="PTHR13906">
    <property type="entry name" value="PORCUPINE"/>
    <property type="match status" value="1"/>
</dbReference>
<evidence type="ECO:0000256" key="3">
    <source>
        <dbReference type="ARBA" id="ARBA00022687"/>
    </source>
</evidence>
<dbReference type="InterPro" id="IPR004299">
    <property type="entry name" value="MBOAT_fam"/>
</dbReference>
<evidence type="ECO:0000256" key="11">
    <source>
        <dbReference type="ARBA" id="ARBA00047978"/>
    </source>
</evidence>
<dbReference type="OrthoDB" id="5968863at2759"/>
<feature type="transmembrane region" description="Helical" evidence="12">
    <location>
        <begin position="127"/>
        <end position="146"/>
    </location>
</feature>
<dbReference type="RefSeq" id="XP_013418310.1">
    <property type="nucleotide sequence ID" value="XM_013562856.1"/>
</dbReference>